<keyword evidence="3" id="KW-0677">Repeat</keyword>
<keyword evidence="5" id="KW-0040">ANK repeat</keyword>
<evidence type="ECO:0000256" key="6">
    <source>
        <dbReference type="ARBA" id="ARBA00023136"/>
    </source>
</evidence>
<sequence length="229" mass="25143">MIGILARPGDWYEVIKWEDERNDLSIDCQGILTGPRAWDPHAIDRRWEPWIKCDLKSSDAILGRQNITQKITETEKEDAGTKRFKESGRYPNIVAMLMATVTFAAGFTVPGGYDGNPGPSQGMAILTREAAFKAFIVIDATALICSMSAIRIQRPSRLTELASEIAAGEPEPEAAEPEAAASGAEAAETGPSSSENRSGVKSEFEMCPCGTELKRLKRVDRHRLELYVI</sequence>
<evidence type="ECO:0000259" key="8">
    <source>
        <dbReference type="Pfam" id="PF13962"/>
    </source>
</evidence>
<evidence type="ECO:0000256" key="2">
    <source>
        <dbReference type="ARBA" id="ARBA00022692"/>
    </source>
</evidence>
<feature type="region of interest" description="Disordered" evidence="7">
    <location>
        <begin position="166"/>
        <end position="202"/>
    </location>
</feature>
<evidence type="ECO:0000256" key="5">
    <source>
        <dbReference type="ARBA" id="ARBA00023043"/>
    </source>
</evidence>
<dbReference type="Pfam" id="PF13962">
    <property type="entry name" value="PGG"/>
    <property type="match status" value="1"/>
</dbReference>
<evidence type="ECO:0000256" key="1">
    <source>
        <dbReference type="ARBA" id="ARBA00004141"/>
    </source>
</evidence>
<dbReference type="AlphaFoldDB" id="A0A834M0H4"/>
<evidence type="ECO:0000256" key="4">
    <source>
        <dbReference type="ARBA" id="ARBA00022989"/>
    </source>
</evidence>
<evidence type="ECO:0000313" key="10">
    <source>
        <dbReference type="Proteomes" id="UP000626092"/>
    </source>
</evidence>
<protein>
    <recommendedName>
        <fullName evidence="8">PGG domain-containing protein</fullName>
    </recommendedName>
</protein>
<reference evidence="9" key="1">
    <citation type="submission" date="2019-11" db="EMBL/GenBank/DDBJ databases">
        <authorList>
            <person name="Liu Y."/>
            <person name="Hou J."/>
            <person name="Li T.-Q."/>
            <person name="Guan C.-H."/>
            <person name="Wu X."/>
            <person name="Wu H.-Z."/>
            <person name="Ling F."/>
            <person name="Zhang R."/>
            <person name="Shi X.-G."/>
            <person name="Ren J.-P."/>
            <person name="Chen E.-F."/>
            <person name="Sun J.-M."/>
        </authorList>
    </citation>
    <scope>NUCLEOTIDE SEQUENCE</scope>
    <source>
        <strain evidence="9">Adult_tree_wgs_1</strain>
        <tissue evidence="9">Leaves</tissue>
    </source>
</reference>
<evidence type="ECO:0000313" key="9">
    <source>
        <dbReference type="EMBL" id="KAF7152518.1"/>
    </source>
</evidence>
<comment type="caution">
    <text evidence="9">The sequence shown here is derived from an EMBL/GenBank/DDBJ whole genome shotgun (WGS) entry which is preliminary data.</text>
</comment>
<keyword evidence="2" id="KW-0812">Transmembrane</keyword>
<evidence type="ECO:0000256" key="7">
    <source>
        <dbReference type="SAM" id="MobiDB-lite"/>
    </source>
</evidence>
<keyword evidence="10" id="KW-1185">Reference proteome</keyword>
<feature type="compositionally biased region" description="Low complexity" evidence="7">
    <location>
        <begin position="177"/>
        <end position="195"/>
    </location>
</feature>
<comment type="subcellular location">
    <subcellularLocation>
        <location evidence="1">Membrane</location>
        <topology evidence="1">Multi-pass membrane protein</topology>
    </subcellularLocation>
</comment>
<evidence type="ECO:0000256" key="3">
    <source>
        <dbReference type="ARBA" id="ARBA00022737"/>
    </source>
</evidence>
<accession>A0A834M0H4</accession>
<feature type="domain" description="PGG" evidence="8">
    <location>
        <begin position="83"/>
        <end position="154"/>
    </location>
</feature>
<organism evidence="9 10">
    <name type="scientific">Rhododendron simsii</name>
    <name type="common">Sims's rhododendron</name>
    <dbReference type="NCBI Taxonomy" id="118357"/>
    <lineage>
        <taxon>Eukaryota</taxon>
        <taxon>Viridiplantae</taxon>
        <taxon>Streptophyta</taxon>
        <taxon>Embryophyta</taxon>
        <taxon>Tracheophyta</taxon>
        <taxon>Spermatophyta</taxon>
        <taxon>Magnoliopsida</taxon>
        <taxon>eudicotyledons</taxon>
        <taxon>Gunneridae</taxon>
        <taxon>Pentapetalae</taxon>
        <taxon>asterids</taxon>
        <taxon>Ericales</taxon>
        <taxon>Ericaceae</taxon>
        <taxon>Ericoideae</taxon>
        <taxon>Rhodoreae</taxon>
        <taxon>Rhododendron</taxon>
    </lineage>
</organism>
<gene>
    <name evidence="9" type="ORF">RHSIM_Rhsim01G0003100</name>
</gene>
<dbReference type="Proteomes" id="UP000626092">
    <property type="component" value="Unassembled WGS sequence"/>
</dbReference>
<keyword evidence="4" id="KW-1133">Transmembrane helix</keyword>
<keyword evidence="6" id="KW-0472">Membrane</keyword>
<dbReference type="PANTHER" id="PTHR24186:SF50">
    <property type="entry name" value="ANKYRIN REPEAT-CONTAINING PROTEIN ITN1-LIKE ISOFORM X1"/>
    <property type="match status" value="1"/>
</dbReference>
<dbReference type="OrthoDB" id="10040922at2759"/>
<dbReference type="PANTHER" id="PTHR24186">
    <property type="entry name" value="PROTEIN PHOSPHATASE 1 REGULATORY SUBUNIT"/>
    <property type="match status" value="1"/>
</dbReference>
<proteinExistence type="predicted"/>
<dbReference type="EMBL" id="WJXA01000001">
    <property type="protein sequence ID" value="KAF7152518.1"/>
    <property type="molecule type" value="Genomic_DNA"/>
</dbReference>
<dbReference type="GO" id="GO:0005886">
    <property type="term" value="C:plasma membrane"/>
    <property type="evidence" value="ECO:0007669"/>
    <property type="project" value="TreeGrafter"/>
</dbReference>
<dbReference type="InterPro" id="IPR026961">
    <property type="entry name" value="PGG_dom"/>
</dbReference>
<name>A0A834M0H4_RHOSS</name>